<evidence type="ECO:0000313" key="3">
    <source>
        <dbReference type="Proteomes" id="UP001595625"/>
    </source>
</evidence>
<keyword evidence="1" id="KW-0812">Transmembrane</keyword>
<keyword evidence="1" id="KW-0472">Membrane</keyword>
<feature type="transmembrane region" description="Helical" evidence="1">
    <location>
        <begin position="71"/>
        <end position="88"/>
    </location>
</feature>
<dbReference type="EMBL" id="JBHRUJ010000016">
    <property type="protein sequence ID" value="MFC3211248.1"/>
    <property type="molecule type" value="Genomic_DNA"/>
</dbReference>
<evidence type="ECO:0000313" key="2">
    <source>
        <dbReference type="EMBL" id="MFC3211248.1"/>
    </source>
</evidence>
<sequence length="140" mass="15763">MKYMASSSLAAVLSVFTFSIYHLIHFGSFINFSTFYIFTATVLMFAYIGGLIGFLYLYLQKNKSYLTIKNFSVFLAIGLVLGIVLEWVVADGHYMGFLIAAIVGSLTFLFANGIDSRIIRLIIIPLPFIVVFGFPFFDMF</sequence>
<keyword evidence="3" id="KW-1185">Reference proteome</keyword>
<organism evidence="2 3">
    <name type="scientific">Planomicrobium okeanokoites</name>
    <name type="common">Planococcus okeanokoites</name>
    <name type="synonym">Flavobacterium okeanokoites</name>
    <dbReference type="NCBI Taxonomy" id="244"/>
    <lineage>
        <taxon>Bacteria</taxon>
        <taxon>Bacillati</taxon>
        <taxon>Bacillota</taxon>
        <taxon>Bacilli</taxon>
        <taxon>Bacillales</taxon>
        <taxon>Caryophanaceae</taxon>
        <taxon>Planomicrobium</taxon>
    </lineage>
</organism>
<protein>
    <submittedName>
        <fullName evidence="2">Uncharacterized protein</fullName>
    </submittedName>
</protein>
<proteinExistence type="predicted"/>
<reference evidence="3" key="1">
    <citation type="journal article" date="2019" name="Int. J. Syst. Evol. Microbiol.">
        <title>The Global Catalogue of Microorganisms (GCM) 10K type strain sequencing project: providing services to taxonomists for standard genome sequencing and annotation.</title>
        <authorList>
            <consortium name="The Broad Institute Genomics Platform"/>
            <consortium name="The Broad Institute Genome Sequencing Center for Infectious Disease"/>
            <person name="Wu L."/>
            <person name="Ma J."/>
        </authorList>
    </citation>
    <scope>NUCLEOTIDE SEQUENCE [LARGE SCALE GENOMIC DNA]</scope>
    <source>
        <strain evidence="3">CCM 320</strain>
    </source>
</reference>
<feature type="transmembrane region" description="Helical" evidence="1">
    <location>
        <begin position="7"/>
        <end position="24"/>
    </location>
</feature>
<dbReference type="Proteomes" id="UP001595625">
    <property type="component" value="Unassembled WGS sequence"/>
</dbReference>
<evidence type="ECO:0000256" key="1">
    <source>
        <dbReference type="SAM" id="Phobius"/>
    </source>
</evidence>
<feature type="transmembrane region" description="Helical" evidence="1">
    <location>
        <begin position="118"/>
        <end position="137"/>
    </location>
</feature>
<accession>A0ABV7KNZ7</accession>
<name>A0ABV7KNZ7_PLAOK</name>
<gene>
    <name evidence="2" type="ORF">ACFOEJ_09210</name>
</gene>
<keyword evidence="1" id="KW-1133">Transmembrane helix</keyword>
<dbReference type="RefSeq" id="WP_133299068.1">
    <property type="nucleotide sequence ID" value="NZ_JBHRUJ010000016.1"/>
</dbReference>
<feature type="transmembrane region" description="Helical" evidence="1">
    <location>
        <begin position="94"/>
        <end position="111"/>
    </location>
</feature>
<comment type="caution">
    <text evidence="2">The sequence shown here is derived from an EMBL/GenBank/DDBJ whole genome shotgun (WGS) entry which is preliminary data.</text>
</comment>
<feature type="transmembrane region" description="Helical" evidence="1">
    <location>
        <begin position="36"/>
        <end position="59"/>
    </location>
</feature>